<feature type="region of interest" description="Disordered" evidence="1">
    <location>
        <begin position="601"/>
        <end position="620"/>
    </location>
</feature>
<dbReference type="GO" id="GO:0016887">
    <property type="term" value="F:ATP hydrolysis activity"/>
    <property type="evidence" value="ECO:0007669"/>
    <property type="project" value="InterPro"/>
</dbReference>
<dbReference type="Pfam" id="PF07728">
    <property type="entry name" value="AAA_5"/>
    <property type="match status" value="1"/>
</dbReference>
<evidence type="ECO:0000259" key="2">
    <source>
        <dbReference type="Pfam" id="PF07728"/>
    </source>
</evidence>
<dbReference type="RefSeq" id="WP_051391927.1">
    <property type="nucleotide sequence ID" value="NZ_CP019239.1"/>
</dbReference>
<name>A0A1P8K636_9BURK</name>
<dbReference type="InterPro" id="IPR027417">
    <property type="entry name" value="P-loop_NTPase"/>
</dbReference>
<keyword evidence="4" id="KW-1185">Reference proteome</keyword>
<dbReference type="Proteomes" id="UP000186110">
    <property type="component" value="Chromosome"/>
</dbReference>
<dbReference type="InterPro" id="IPR052934">
    <property type="entry name" value="Methyl-DNA_Rec/Restrict_Enz"/>
</dbReference>
<dbReference type="GO" id="GO:0005524">
    <property type="term" value="F:ATP binding"/>
    <property type="evidence" value="ECO:0007669"/>
    <property type="project" value="InterPro"/>
</dbReference>
<gene>
    <name evidence="3" type="ORF">RS694_01715</name>
</gene>
<proteinExistence type="predicted"/>
<sequence length="620" mass="69090">MPITDEDRLALTKVLDFRTSLTRKNTPKLLPLSLYSSELKGREQIAGCLRDIRENRPLADTKSSRDRYFNSLSNQGLAQGTSSTPVLTDLSNYYLKPLDQGANSEFWKGDGGEAVELDVIRVLADRMRRGEEVGDFFKAAWYGAQTFFDYVPEEVLSSVLANKERLLDLFRINSNGWEIARYFLLTEQEREQFEAAFAKVQPTSDWSPTHPIEVGAAKYKDAANTIQSDARFRISGFLNAYNHLRKDLESNLPRLDRKLMVRVGASGSGGGGTPSRPLIDTDINPATPLDYPHQLIVTGCPGSGKSYHVNRITANADCVIRTQFHPESSFFDFVGAYKPQPVYEPFNTAQPLEEGDGTVGKRGRPLIDYRFVPGPFMRGLTRALAHPEENVVVLIEELNRGNAAAILGDVLQLLDRSDDGWSRYPIEASPEQRAYFASIGLVLDSIRLPANFYLWATMNSADQGVFPLDTAFRRRWSYVYKGYTEPCAYAPEVAVIGYGGKRYDWDSFRGTVNDHLIEQGIHEDKLIGPYFLSELQLADPEAILQKLFLYLWDDVLRFRQDSLFLAKSFSAIAASWNSGAGTPLNLTLSAPLAEPAIQSNTTEAEASMNPGESASAPNGL</sequence>
<dbReference type="EMBL" id="CP019239">
    <property type="protein sequence ID" value="APW41391.1"/>
    <property type="molecule type" value="Genomic_DNA"/>
</dbReference>
<reference evidence="3 4" key="1">
    <citation type="submission" date="2017-01" db="EMBL/GenBank/DDBJ databases">
        <authorList>
            <person name="Mah S.A."/>
            <person name="Swanson W.J."/>
            <person name="Moy G.W."/>
            <person name="Vacquier V.D."/>
        </authorList>
    </citation>
    <scope>NUCLEOTIDE SEQUENCE [LARGE SCALE GENOMIC DNA]</scope>
    <source>
        <strain evidence="3 4">DSM 22694</strain>
    </source>
</reference>
<accession>A0A1P8K636</accession>
<evidence type="ECO:0000313" key="4">
    <source>
        <dbReference type="Proteomes" id="UP000186110"/>
    </source>
</evidence>
<dbReference type="STRING" id="1484693.RS694_01715"/>
<dbReference type="AlphaFoldDB" id="A0A1P8K636"/>
<evidence type="ECO:0000313" key="3">
    <source>
        <dbReference type="EMBL" id="APW41391.1"/>
    </source>
</evidence>
<evidence type="ECO:0000256" key="1">
    <source>
        <dbReference type="SAM" id="MobiDB-lite"/>
    </source>
</evidence>
<organism evidence="3 4">
    <name type="scientific">Rhodoferax saidenbachensis</name>
    <dbReference type="NCBI Taxonomy" id="1484693"/>
    <lineage>
        <taxon>Bacteria</taxon>
        <taxon>Pseudomonadati</taxon>
        <taxon>Pseudomonadota</taxon>
        <taxon>Betaproteobacteria</taxon>
        <taxon>Burkholderiales</taxon>
        <taxon>Comamonadaceae</taxon>
        <taxon>Rhodoferax</taxon>
    </lineage>
</organism>
<dbReference type="Gene3D" id="3.40.50.300">
    <property type="entry name" value="P-loop containing nucleotide triphosphate hydrolases"/>
    <property type="match status" value="1"/>
</dbReference>
<dbReference type="InterPro" id="IPR011704">
    <property type="entry name" value="ATPase_dyneun-rel_AAA"/>
</dbReference>
<dbReference type="PANTHER" id="PTHR37291:SF1">
    <property type="entry name" value="TYPE IV METHYL-DIRECTED RESTRICTION ENZYME ECOKMCRB SUBUNIT"/>
    <property type="match status" value="1"/>
</dbReference>
<protein>
    <recommendedName>
        <fullName evidence="2">ATPase dynein-related AAA domain-containing protein</fullName>
    </recommendedName>
</protein>
<dbReference type="KEGG" id="rsb:RS694_01715"/>
<feature type="domain" description="ATPase dynein-related AAA" evidence="2">
    <location>
        <begin position="295"/>
        <end position="475"/>
    </location>
</feature>
<dbReference type="PANTHER" id="PTHR37291">
    <property type="entry name" value="5-METHYLCYTOSINE-SPECIFIC RESTRICTION ENZYME B"/>
    <property type="match status" value="1"/>
</dbReference>
<dbReference type="SUPFAM" id="SSF52540">
    <property type="entry name" value="P-loop containing nucleoside triphosphate hydrolases"/>
    <property type="match status" value="1"/>
</dbReference>